<dbReference type="InterPro" id="IPR050698">
    <property type="entry name" value="MBL"/>
</dbReference>
<evidence type="ECO:0000313" key="4">
    <source>
        <dbReference type="EMBL" id="NMD98301.1"/>
    </source>
</evidence>
<dbReference type="Pfam" id="PF00753">
    <property type="entry name" value="Lactamase_B"/>
    <property type="match status" value="1"/>
</dbReference>
<dbReference type="InterPro" id="IPR011108">
    <property type="entry name" value="RMMBL"/>
</dbReference>
<dbReference type="InterPro" id="IPR036866">
    <property type="entry name" value="RibonucZ/Hydroxyglut_hydro"/>
</dbReference>
<dbReference type="InterPro" id="IPR022712">
    <property type="entry name" value="Beta_Casp"/>
</dbReference>
<feature type="domain" description="Metallo-beta-lactamase" evidence="2">
    <location>
        <begin position="13"/>
        <end position="236"/>
    </location>
</feature>
<gene>
    <name evidence="4" type="ORF">HF878_02210</name>
</gene>
<dbReference type="InterPro" id="IPR001279">
    <property type="entry name" value="Metallo-B-lactamas"/>
</dbReference>
<keyword evidence="5" id="KW-1185">Reference proteome</keyword>
<protein>
    <submittedName>
        <fullName evidence="4">MBL fold metallo-hydrolase</fullName>
    </submittedName>
</protein>
<dbReference type="SMART" id="SM00849">
    <property type="entry name" value="Lactamase_B"/>
    <property type="match status" value="1"/>
</dbReference>
<feature type="domain" description="Beta-Casp" evidence="3">
    <location>
        <begin position="252"/>
        <end position="378"/>
    </location>
</feature>
<organism evidence="4 5">
    <name type="scientific">Selenomonas bovis</name>
    <dbReference type="NCBI Taxonomy" id="416586"/>
    <lineage>
        <taxon>Bacteria</taxon>
        <taxon>Bacillati</taxon>
        <taxon>Bacillota</taxon>
        <taxon>Negativicutes</taxon>
        <taxon>Selenomonadales</taxon>
        <taxon>Selenomonadaceae</taxon>
        <taxon>Selenomonas</taxon>
    </lineage>
</organism>
<dbReference type="SUPFAM" id="SSF56281">
    <property type="entry name" value="Metallo-hydrolase/oxidoreductase"/>
    <property type="match status" value="1"/>
</dbReference>
<evidence type="ECO:0000259" key="3">
    <source>
        <dbReference type="SMART" id="SM01027"/>
    </source>
</evidence>
<evidence type="ECO:0000256" key="1">
    <source>
        <dbReference type="ARBA" id="ARBA00022801"/>
    </source>
</evidence>
<dbReference type="AlphaFoldDB" id="A0A848BB73"/>
<dbReference type="PROSITE" id="PS51257">
    <property type="entry name" value="PROKAR_LIPOPROTEIN"/>
    <property type="match status" value="1"/>
</dbReference>
<evidence type="ECO:0000259" key="2">
    <source>
        <dbReference type="SMART" id="SM00849"/>
    </source>
</evidence>
<dbReference type="PANTHER" id="PTHR11203:SF37">
    <property type="entry name" value="INTEGRATOR COMPLEX SUBUNIT 11"/>
    <property type="match status" value="1"/>
</dbReference>
<keyword evidence="1 4" id="KW-0378">Hydrolase</keyword>
<dbReference type="Gene3D" id="3.40.50.10890">
    <property type="match status" value="1"/>
</dbReference>
<comment type="caution">
    <text evidence="4">The sequence shown here is derived from an EMBL/GenBank/DDBJ whole genome shotgun (WGS) entry which is preliminary data.</text>
</comment>
<dbReference type="Gene3D" id="3.60.15.10">
    <property type="entry name" value="Ribonuclease Z/Hydroxyacylglutathione hydrolase-like"/>
    <property type="match status" value="1"/>
</dbReference>
<dbReference type="Pfam" id="PF10996">
    <property type="entry name" value="Beta-Casp"/>
    <property type="match status" value="1"/>
</dbReference>
<evidence type="ECO:0000313" key="5">
    <source>
        <dbReference type="Proteomes" id="UP000543804"/>
    </source>
</evidence>
<name>A0A848BB73_9FIRM</name>
<dbReference type="RefSeq" id="WP_020700564.1">
    <property type="nucleotide sequence ID" value="NZ_DBGAXS010000060.1"/>
</dbReference>
<dbReference type="GO" id="GO:0004521">
    <property type="term" value="F:RNA endonuclease activity"/>
    <property type="evidence" value="ECO:0007669"/>
    <property type="project" value="TreeGrafter"/>
</dbReference>
<reference evidence="4 5" key="1">
    <citation type="submission" date="2020-04" db="EMBL/GenBank/DDBJ databases">
        <authorList>
            <person name="Hitch T.C.A."/>
            <person name="Wylensek D."/>
            <person name="Clavel T."/>
        </authorList>
    </citation>
    <scope>NUCLEOTIDE SEQUENCE [LARGE SCALE GENOMIC DNA]</scope>
    <source>
        <strain evidence="4 5">PG-130-P53-12</strain>
    </source>
</reference>
<dbReference type="EMBL" id="JABAFA010000003">
    <property type="protein sequence ID" value="NMD98301.1"/>
    <property type="molecule type" value="Genomic_DNA"/>
</dbReference>
<dbReference type="SMART" id="SM01027">
    <property type="entry name" value="Beta-Casp"/>
    <property type="match status" value="1"/>
</dbReference>
<dbReference type="Pfam" id="PF07521">
    <property type="entry name" value="RMMBL"/>
    <property type="match status" value="1"/>
</dbReference>
<dbReference type="Proteomes" id="UP000543804">
    <property type="component" value="Unassembled WGS sequence"/>
</dbReference>
<accession>A0A848BB73</accession>
<sequence length="537" mass="60238">MRLEFIGAAHTVTGSCYLLESQEKHFLIDCGMFQGSKRVRELNYEEFPFVPADIEGVLLTHAHVDHCGLLPKLVREGFKGTIYATKSTCELCQIMLPDSAHIQTSDAELLNRKGRRRGDTPVQALYSIDDAMEALKHLSSVPYEKDLQLADNIRVVFRDAGHILGSAFLEVYVTENGKTTKLVFSGDIGQPNQPILKDPARETGADFLIVESTYGDRLHQIYDKETKLLEVVNDTMDRGGNLIIPSFAVGRTQTLLYYFYNLWKQGRMDGDIPIIIDSPLAIAATRVFLKNFQDFDEDALALFKKSGKIPRFPQVRVCETAAESRALNSEEGSAVIISASGMCDAGRVLHHLKHNLWRPESTILFVGYQAEGSLGRRLVDGIKRVRVLGEEVAVKAQIMTMNGFSAHADSNQLLDWISGIQNPAPAKIFIVHGEAQSQEALKARIQKECKVEAYIPFRGDLVQIAGRASEIQPSNVPEVSVEMEMEDVLRDFDADYRQLRQKVLSLVLRQPKQMEPIIKVLTKGRNYLRKLFAPYNI</sequence>
<proteinExistence type="predicted"/>
<dbReference type="GO" id="GO:0016787">
    <property type="term" value="F:hydrolase activity"/>
    <property type="evidence" value="ECO:0007669"/>
    <property type="project" value="UniProtKB-KW"/>
</dbReference>
<dbReference type="PANTHER" id="PTHR11203">
    <property type="entry name" value="CLEAVAGE AND POLYADENYLATION SPECIFICITY FACTOR FAMILY MEMBER"/>
    <property type="match status" value="1"/>
</dbReference>
<dbReference type="CDD" id="cd16295">
    <property type="entry name" value="TTHA0252-CPSF-like_MBL-fold"/>
    <property type="match status" value="1"/>
</dbReference>